<dbReference type="InterPro" id="IPR003593">
    <property type="entry name" value="AAA+_ATPase"/>
</dbReference>
<dbReference type="Pfam" id="PF07728">
    <property type="entry name" value="AAA_5"/>
    <property type="match status" value="1"/>
</dbReference>
<dbReference type="SMART" id="SM00382">
    <property type="entry name" value="AAA"/>
    <property type="match status" value="1"/>
</dbReference>
<dbReference type="GO" id="GO:0016887">
    <property type="term" value="F:ATP hydrolysis activity"/>
    <property type="evidence" value="ECO:0007669"/>
    <property type="project" value="InterPro"/>
</dbReference>
<comment type="caution">
    <text evidence="3">The sequence shown here is derived from an EMBL/GenBank/DDBJ whole genome shotgun (WGS) entry which is preliminary data.</text>
</comment>
<accession>A0A443JVH4</accession>
<dbReference type="PANTHER" id="PTHR37291">
    <property type="entry name" value="5-METHYLCYTOSINE-SPECIFIC RESTRICTION ENZYME B"/>
    <property type="match status" value="1"/>
</dbReference>
<reference evidence="3 4" key="1">
    <citation type="submission" date="2019-01" db="EMBL/GenBank/DDBJ databases">
        <title>Sinorhodobacter populi sp. nov. isolated from the symptomatic bark tissue of Populus euramericana canker.</title>
        <authorList>
            <person name="Xu G."/>
        </authorList>
    </citation>
    <scope>NUCLEOTIDE SEQUENCE [LARGE SCALE GENOMIC DNA]</scope>
    <source>
        <strain evidence="3 4">SK2B-1</strain>
    </source>
</reference>
<dbReference type="EMBL" id="SAUZ01000001">
    <property type="protein sequence ID" value="RWR24456.1"/>
    <property type="molecule type" value="Genomic_DNA"/>
</dbReference>
<dbReference type="InterPro" id="IPR011704">
    <property type="entry name" value="ATPase_dyneun-rel_AAA"/>
</dbReference>
<dbReference type="PANTHER" id="PTHR37291:SF1">
    <property type="entry name" value="TYPE IV METHYL-DIRECTED RESTRICTION ENZYME ECOKMCRB SUBUNIT"/>
    <property type="match status" value="1"/>
</dbReference>
<dbReference type="GO" id="GO:0005524">
    <property type="term" value="F:ATP binding"/>
    <property type="evidence" value="ECO:0007669"/>
    <property type="project" value="InterPro"/>
</dbReference>
<dbReference type="Gene3D" id="3.40.50.300">
    <property type="entry name" value="P-loop containing nucleotide triphosphate hydrolases"/>
    <property type="match status" value="1"/>
</dbReference>
<dbReference type="InterPro" id="IPR052934">
    <property type="entry name" value="Methyl-DNA_Rec/Restrict_Enz"/>
</dbReference>
<dbReference type="AlphaFoldDB" id="A0A443JVH4"/>
<feature type="domain" description="AAA+ ATPase" evidence="2">
    <location>
        <begin position="335"/>
        <end position="492"/>
    </location>
</feature>
<evidence type="ECO:0000256" key="1">
    <source>
        <dbReference type="SAM" id="MobiDB-lite"/>
    </source>
</evidence>
<organism evidence="3 4">
    <name type="scientific">Paenirhodobacter populi</name>
    <dbReference type="NCBI Taxonomy" id="2306993"/>
    <lineage>
        <taxon>Bacteria</taxon>
        <taxon>Pseudomonadati</taxon>
        <taxon>Pseudomonadota</taxon>
        <taxon>Alphaproteobacteria</taxon>
        <taxon>Rhodobacterales</taxon>
        <taxon>Rhodobacter group</taxon>
        <taxon>Paenirhodobacter</taxon>
    </lineage>
</organism>
<dbReference type="InterPro" id="IPR027417">
    <property type="entry name" value="P-loop_NTPase"/>
</dbReference>
<gene>
    <name evidence="3" type="ORF">D2T30_00640</name>
</gene>
<protein>
    <submittedName>
        <fullName evidence="3">AAA family ATPase</fullName>
    </submittedName>
</protein>
<dbReference type="Proteomes" id="UP000284476">
    <property type="component" value="Unassembled WGS sequence"/>
</dbReference>
<dbReference type="SUPFAM" id="SSF52540">
    <property type="entry name" value="P-loop containing nucleoside triphosphate hydrolases"/>
    <property type="match status" value="1"/>
</dbReference>
<sequence length="604" mass="67029">MFVYLAAGARGYAEMSWPISNHESPDVDLSIPGVTAPHYLWAILSADGTNFRERNYESTRAALRAAIDRFSTRTTGGQNPNAEISEQRLRTWKTAFEEMGLLTVDEDGTVQATRFGRAVIDSLDDVAASLEGANHKIARLGAMVANRVLLAKPDRSGNPASGVPAGSDLRPLRAIWKAFRQLDNRLHWQDINRVLGHIHNEHELENAISQISEFRKRFPMGYSNELELKELGQNALTNDPRHITPWFNRAGLGGVLIPSEAASDGFRTLTNENAAILDSLLDEAVPEVPRDAWSNRSSYISYLMSPVEAAERPPLATADINLVKEVLTAVRVHGVRKIIALSGIPGTGKTRLARIVADQITDGDPSRSMEIQFHDSTSYEDFVEGFVPKADGQGFQLRSKTLRKINEKALEDPGREYVLVIEEFTRANAHSVLGELLTYIEHRGRKFTLSISQSETQIAPNLIVLTTMNPRDRSALSLDDAVNRRVHRIPVPSSVASLKEMLRRNLPPEVLERLVEWFDRHLEDLPFGHGVFAHAKDTGALADIFNGTVRPLLSDPLGRVHEAYEAAYDSFPYRHAQSSEEAIGVDQDSKLSETEGLLSIDRSA</sequence>
<evidence type="ECO:0000313" key="4">
    <source>
        <dbReference type="Proteomes" id="UP000284476"/>
    </source>
</evidence>
<reference evidence="3 4" key="2">
    <citation type="submission" date="2019-01" db="EMBL/GenBank/DDBJ databases">
        <authorList>
            <person name="Li Y."/>
        </authorList>
    </citation>
    <scope>NUCLEOTIDE SEQUENCE [LARGE SCALE GENOMIC DNA]</scope>
    <source>
        <strain evidence="3 4">SK2B-1</strain>
    </source>
</reference>
<feature type="region of interest" description="Disordered" evidence="1">
    <location>
        <begin position="579"/>
        <end position="604"/>
    </location>
</feature>
<proteinExistence type="predicted"/>
<name>A0A443JVH4_9RHOB</name>
<evidence type="ECO:0000259" key="2">
    <source>
        <dbReference type="SMART" id="SM00382"/>
    </source>
</evidence>
<evidence type="ECO:0000313" key="3">
    <source>
        <dbReference type="EMBL" id="RWR24456.1"/>
    </source>
</evidence>